<dbReference type="HOGENOM" id="CLU_1289615_0_0_1"/>
<reference evidence="2 3" key="1">
    <citation type="submission" date="2014-04" db="EMBL/GenBank/DDBJ databases">
        <authorList>
            <consortium name="DOE Joint Genome Institute"/>
            <person name="Kuo A."/>
            <person name="Kohler A."/>
            <person name="Nagy L.G."/>
            <person name="Floudas D."/>
            <person name="Copeland A."/>
            <person name="Barry K.W."/>
            <person name="Cichocki N."/>
            <person name="Veneault-Fourrey C."/>
            <person name="LaButti K."/>
            <person name="Lindquist E.A."/>
            <person name="Lipzen A."/>
            <person name="Lundell T."/>
            <person name="Morin E."/>
            <person name="Murat C."/>
            <person name="Sun H."/>
            <person name="Tunlid A."/>
            <person name="Henrissat B."/>
            <person name="Grigoriev I.V."/>
            <person name="Hibbett D.S."/>
            <person name="Martin F."/>
            <person name="Nordberg H.P."/>
            <person name="Cantor M.N."/>
            <person name="Hua S.X."/>
        </authorList>
    </citation>
    <scope>NUCLEOTIDE SEQUENCE [LARGE SCALE GENOMIC DNA]</scope>
    <source>
        <strain evidence="2 3">Foug A</strain>
    </source>
</reference>
<dbReference type="EMBL" id="KN822124">
    <property type="protein sequence ID" value="KIM56000.1"/>
    <property type="molecule type" value="Genomic_DNA"/>
</dbReference>
<protein>
    <submittedName>
        <fullName evidence="2">Uncharacterized protein</fullName>
    </submittedName>
</protein>
<dbReference type="AlphaFoldDB" id="A0A0C3D5C1"/>
<dbReference type="InParanoid" id="A0A0C3D5C1"/>
<keyword evidence="1" id="KW-0472">Membrane</keyword>
<evidence type="ECO:0000313" key="3">
    <source>
        <dbReference type="Proteomes" id="UP000053989"/>
    </source>
</evidence>
<name>A0A0C3D5C1_9AGAM</name>
<dbReference type="Proteomes" id="UP000053989">
    <property type="component" value="Unassembled WGS sequence"/>
</dbReference>
<organism evidence="2 3">
    <name type="scientific">Scleroderma citrinum Foug A</name>
    <dbReference type="NCBI Taxonomy" id="1036808"/>
    <lineage>
        <taxon>Eukaryota</taxon>
        <taxon>Fungi</taxon>
        <taxon>Dikarya</taxon>
        <taxon>Basidiomycota</taxon>
        <taxon>Agaricomycotina</taxon>
        <taxon>Agaricomycetes</taxon>
        <taxon>Agaricomycetidae</taxon>
        <taxon>Boletales</taxon>
        <taxon>Sclerodermatineae</taxon>
        <taxon>Sclerodermataceae</taxon>
        <taxon>Scleroderma</taxon>
    </lineage>
</organism>
<reference evidence="3" key="2">
    <citation type="submission" date="2015-01" db="EMBL/GenBank/DDBJ databases">
        <title>Evolutionary Origins and Diversification of the Mycorrhizal Mutualists.</title>
        <authorList>
            <consortium name="DOE Joint Genome Institute"/>
            <consortium name="Mycorrhizal Genomics Consortium"/>
            <person name="Kohler A."/>
            <person name="Kuo A."/>
            <person name="Nagy L.G."/>
            <person name="Floudas D."/>
            <person name="Copeland A."/>
            <person name="Barry K.W."/>
            <person name="Cichocki N."/>
            <person name="Veneault-Fourrey C."/>
            <person name="LaButti K."/>
            <person name="Lindquist E.A."/>
            <person name="Lipzen A."/>
            <person name="Lundell T."/>
            <person name="Morin E."/>
            <person name="Murat C."/>
            <person name="Riley R."/>
            <person name="Ohm R."/>
            <person name="Sun H."/>
            <person name="Tunlid A."/>
            <person name="Henrissat B."/>
            <person name="Grigoriev I.V."/>
            <person name="Hibbett D.S."/>
            <person name="Martin F."/>
        </authorList>
    </citation>
    <scope>NUCLEOTIDE SEQUENCE [LARGE SCALE GENOMIC DNA]</scope>
    <source>
        <strain evidence="3">Foug A</strain>
    </source>
</reference>
<proteinExistence type="predicted"/>
<keyword evidence="1" id="KW-1133">Transmembrane helix</keyword>
<accession>A0A0C3D5C1</accession>
<evidence type="ECO:0000256" key="1">
    <source>
        <dbReference type="SAM" id="Phobius"/>
    </source>
</evidence>
<keyword evidence="3" id="KW-1185">Reference proteome</keyword>
<keyword evidence="1" id="KW-0812">Transmembrane</keyword>
<gene>
    <name evidence="2" type="ORF">SCLCIDRAFT_271553</name>
</gene>
<evidence type="ECO:0000313" key="2">
    <source>
        <dbReference type="EMBL" id="KIM56000.1"/>
    </source>
</evidence>
<feature type="transmembrane region" description="Helical" evidence="1">
    <location>
        <begin position="6"/>
        <end position="24"/>
    </location>
</feature>
<sequence>MCPRNPSRTGVVLLYIVLVTYVTYKKISSLFTRRIVIPGLFHQGRGEIRLTPDDWRTLMKPHLEKVSQYHVSHVSHYQSLQRNFLVFEFALPAGDWTATVYAGRGVIVDGVETKSAVFSTPFWSSHYIPSCLDYVVVTNDPEADDNLLERLGSGCANLNSRFYYNGTGPSAHELYTLLNVVASTVSSQIQNQWRQSVTGRPDRGKACRCHGSYS</sequence>